<dbReference type="Proteomes" id="UP001253193">
    <property type="component" value="Unassembled WGS sequence"/>
</dbReference>
<accession>A0AAW8PY00</accession>
<dbReference type="EMBL" id="JAUHGG010000003">
    <property type="protein sequence ID" value="MDS1821112.1"/>
    <property type="molecule type" value="Genomic_DNA"/>
</dbReference>
<sequence length="182" mass="20670">MTTVALFRPHRGNIDESMKKQSAFTDLNSFIKVINEHYDFTQDVKKQDIEVKYQCLDQRNGWESHIITLKSGGVIGFTNVNPFEFNAPLNRGDFIACANFEEKIGHFGEGVSPDLALTDFIQGGEFNDYCDSNDIADGELVEVRVFNAIYRDSPDANEEDFEDGWQWRLGSQVGSINIQYLP</sequence>
<protein>
    <submittedName>
        <fullName evidence="1">Uncharacterized protein</fullName>
    </submittedName>
</protein>
<dbReference type="AlphaFoldDB" id="A0AAW8PY00"/>
<dbReference type="RefSeq" id="WP_311019957.1">
    <property type="nucleotide sequence ID" value="NZ_JAUHGG010000003.1"/>
</dbReference>
<evidence type="ECO:0000313" key="2">
    <source>
        <dbReference type="Proteomes" id="UP001253193"/>
    </source>
</evidence>
<name>A0AAW8PY00_VIBPH</name>
<gene>
    <name evidence="1" type="ORF">QX249_10610</name>
</gene>
<comment type="caution">
    <text evidence="1">The sequence shown here is derived from an EMBL/GenBank/DDBJ whole genome shotgun (WGS) entry which is preliminary data.</text>
</comment>
<evidence type="ECO:0000313" key="1">
    <source>
        <dbReference type="EMBL" id="MDS1821112.1"/>
    </source>
</evidence>
<reference evidence="1" key="1">
    <citation type="submission" date="2023-06" db="EMBL/GenBank/DDBJ databases">
        <title>Genomic Diversity of Vibrio spp. and Metagenomic Analysis of Pathogens in Florida Gulf Coastal Waters Following Hurricane Ian.</title>
        <authorList>
            <person name="Brumfield K.D."/>
        </authorList>
    </citation>
    <scope>NUCLEOTIDE SEQUENCE</scope>
    <source>
        <strain evidence="1">WBS2B-138</strain>
    </source>
</reference>
<proteinExistence type="predicted"/>
<organism evidence="1 2">
    <name type="scientific">Vibrio parahaemolyticus</name>
    <dbReference type="NCBI Taxonomy" id="670"/>
    <lineage>
        <taxon>Bacteria</taxon>
        <taxon>Pseudomonadati</taxon>
        <taxon>Pseudomonadota</taxon>
        <taxon>Gammaproteobacteria</taxon>
        <taxon>Vibrionales</taxon>
        <taxon>Vibrionaceae</taxon>
        <taxon>Vibrio</taxon>
    </lineage>
</organism>